<name>A0A2M6XSG3_9BACT</name>
<comment type="caution">
    <text evidence="1">The sequence shown here is derived from an EMBL/GenBank/DDBJ whole genome shotgun (WGS) entry which is preliminary data.</text>
</comment>
<evidence type="ECO:0000313" key="1">
    <source>
        <dbReference type="EMBL" id="PIU10541.1"/>
    </source>
</evidence>
<reference evidence="2" key="1">
    <citation type="submission" date="2017-09" db="EMBL/GenBank/DDBJ databases">
        <title>Depth-based differentiation of microbial function through sediment-hosted aquifers and enrichment of novel symbionts in the deep terrestrial subsurface.</title>
        <authorList>
            <person name="Probst A.J."/>
            <person name="Ladd B."/>
            <person name="Jarett J.K."/>
            <person name="Geller-Mcgrath D.E."/>
            <person name="Sieber C.M.K."/>
            <person name="Emerson J.B."/>
            <person name="Anantharaman K."/>
            <person name="Thomas B.C."/>
            <person name="Malmstrom R."/>
            <person name="Stieglmeier M."/>
            <person name="Klingl A."/>
            <person name="Woyke T."/>
            <person name="Ryan C.M."/>
            <person name="Banfield J.F."/>
        </authorList>
    </citation>
    <scope>NUCLEOTIDE SEQUENCE [LARGE SCALE GENOMIC DNA]</scope>
</reference>
<proteinExistence type="predicted"/>
<gene>
    <name evidence="1" type="ORF">COT27_02555</name>
</gene>
<dbReference type="Gene3D" id="3.20.20.70">
    <property type="entry name" value="Aldolase class I"/>
    <property type="match status" value="1"/>
</dbReference>
<dbReference type="EMBL" id="PEXX01000044">
    <property type="protein sequence ID" value="PIU10541.1"/>
    <property type="molecule type" value="Genomic_DNA"/>
</dbReference>
<sequence length="592" mass="68259">MVNINSKKQEKQKKEETGFYLVLPKIAEIARKKDANLSQVIDAVRAAWIKSLPSKLNLSKKEQSEIVSREELIAKCKSMGVELPKPNSKLLHLVMKYGMDSHSWQYDTNFVFKYRLHLPIRGIYNPQLEPTYDLFFRLFRKFYKGKVKGIKNVLENFDLSIRPLNLCSSIMFSEAVRNFLPEIEQKFIKDPFGVQRREHLVLDEKNGKLVYLATRKIEHGTYLAILQTVAYCTAGCARCYRGEQTRELKQFKAINPDGSESAIYFLPPSEQVKLLVRRWNKEKNPPEDILFSGGEPMDIDLDEWLKIIEGLKKAKFLKFFRICTGDLFLGESFRLIQLEFLEALKQFYKETGKAIKFVCNLPHPAFITPEAVYTIMTLHEAGFGIEIQSQTPLEEGVLCFQGDMQKKLKEYDGVNNISDTQILEAWAPSLARSFKLLRELGVKISMVADRPYKFIHDMQQSVSLIYTTVLFSLLSEPHIGTTDAAVRPTSFAAFMPKLPNLNLGFHSLEYLANVDGAHKTTPNGILIRLPHAFGEIAEYEEPLWIGINDIDTLKRITDINFWKKLRYKVKELVDKNVKYEKNKNTKIKSYCH</sequence>
<dbReference type="AlphaFoldDB" id="A0A2M6XSG3"/>
<organism evidence="1 2">
    <name type="scientific">Candidatus Kuenenbacteria bacterium CG08_land_8_20_14_0_20_37_23</name>
    <dbReference type="NCBI Taxonomy" id="1974617"/>
    <lineage>
        <taxon>Bacteria</taxon>
        <taxon>Candidatus Kueneniibacteriota</taxon>
    </lineage>
</organism>
<protein>
    <submittedName>
        <fullName evidence="1">Uncharacterized protein</fullName>
    </submittedName>
</protein>
<evidence type="ECO:0000313" key="2">
    <source>
        <dbReference type="Proteomes" id="UP000230586"/>
    </source>
</evidence>
<dbReference type="Proteomes" id="UP000230586">
    <property type="component" value="Unassembled WGS sequence"/>
</dbReference>
<dbReference type="InterPro" id="IPR013785">
    <property type="entry name" value="Aldolase_TIM"/>
</dbReference>
<accession>A0A2M6XSG3</accession>